<gene>
    <name evidence="6" type="ORF">EOD39_8866</name>
</gene>
<evidence type="ECO:0000313" key="6">
    <source>
        <dbReference type="EMBL" id="RXN00709.1"/>
    </source>
</evidence>
<dbReference type="Gene3D" id="2.60.40.10">
    <property type="entry name" value="Immunoglobulins"/>
    <property type="match status" value="3"/>
</dbReference>
<evidence type="ECO:0000259" key="5">
    <source>
        <dbReference type="Pfam" id="PF09294"/>
    </source>
</evidence>
<dbReference type="InterPro" id="IPR003961">
    <property type="entry name" value="FN3_dom"/>
</dbReference>
<accession>A0A662YYQ1</accession>
<feature type="region of interest" description="Disordered" evidence="1">
    <location>
        <begin position="219"/>
        <end position="242"/>
    </location>
</feature>
<organism evidence="6 7">
    <name type="scientific">Acipenser ruthenus</name>
    <name type="common">Sterlet sturgeon</name>
    <dbReference type="NCBI Taxonomy" id="7906"/>
    <lineage>
        <taxon>Eukaryota</taxon>
        <taxon>Metazoa</taxon>
        <taxon>Chordata</taxon>
        <taxon>Craniata</taxon>
        <taxon>Vertebrata</taxon>
        <taxon>Euteleostomi</taxon>
        <taxon>Actinopterygii</taxon>
        <taxon>Chondrostei</taxon>
        <taxon>Acipenseriformes</taxon>
        <taxon>Acipenseridae</taxon>
        <taxon>Acipenser</taxon>
    </lineage>
</organism>
<evidence type="ECO:0000256" key="2">
    <source>
        <dbReference type="SAM" id="Phobius"/>
    </source>
</evidence>
<dbReference type="InterPro" id="IPR036116">
    <property type="entry name" value="FN3_sf"/>
</dbReference>
<keyword evidence="7" id="KW-1185">Reference proteome</keyword>
<sequence>MMSVQMVLLLDLLIMTNVYKVTGELPFPQNIRVKAVNTQYILEWDWDPQQYDESVRFTAEYIYEYNRHSKEYSFNRVCYRIPQTQCDFTYQDIHYFGGQYLRLRAESKNITSKWKELKFCPEEHCLTPVRMALLIFFSSVGLLLFCSYGVYVIYKVNKYCFFSQLPDSMQLYEYNLQYTELLLKEVERELCCEMVNVELIEPSPPIEPASASVKHDRQNSADSGVYSSEEASGGAQATESPPEATAENWILAGIAGLPKPQNVKINSMNLRSVLLWDPVSSKATSYDVEYKDISVDQWSIIKECESTDKTECDFTDTDLGPPIVKLEVEAGVLYVSISDPLENSTNQSLKFYYRQLKYQVTYWKKHEKRTELDPSPNTSVKLEELEPGAMYCVEVKTVEDYYHNNKKVGKPSKVDCKYIYDNDPTKVVVFVVLSAVVISLFVIGCFFLVRYTPGYIKDLLHPAWNVPEHIAEVERASIRVSPSPGGRVTAQPLFGQGERGDGVILGMSTMEQLKQNLAAVEEEPLLPSVVEAFRQAWDLVAHECPNYFR</sequence>
<evidence type="ECO:0000259" key="4">
    <source>
        <dbReference type="Pfam" id="PF01108"/>
    </source>
</evidence>
<dbReference type="Gene3D" id="3.20.20.100">
    <property type="entry name" value="NADP-dependent oxidoreductase domain"/>
    <property type="match status" value="1"/>
</dbReference>
<dbReference type="Pfam" id="PF09294">
    <property type="entry name" value="Interfer-bind"/>
    <property type="match status" value="1"/>
</dbReference>
<feature type="transmembrane region" description="Helical" evidence="2">
    <location>
        <begin position="427"/>
        <end position="449"/>
    </location>
</feature>
<dbReference type="PANTHER" id="PTHR20859:SF46">
    <property type="entry name" value="INTERFERON GAMMA RECEPTOR 2"/>
    <property type="match status" value="1"/>
</dbReference>
<dbReference type="AlphaFoldDB" id="A0A662YYQ1"/>
<feature type="domain" description="Fibronectin type-III" evidence="4">
    <location>
        <begin position="7"/>
        <end position="114"/>
    </location>
</feature>
<dbReference type="InterPro" id="IPR015373">
    <property type="entry name" value="Interferon/interleukin_rcp_dom"/>
</dbReference>
<dbReference type="Proteomes" id="UP000289886">
    <property type="component" value="Unassembled WGS sequence"/>
</dbReference>
<keyword evidence="3" id="KW-0732">Signal</keyword>
<feature type="domain" description="Fibronectin type-III" evidence="4">
    <location>
        <begin position="252"/>
        <end position="316"/>
    </location>
</feature>
<keyword evidence="2" id="KW-0812">Transmembrane</keyword>
<dbReference type="SUPFAM" id="SSF49265">
    <property type="entry name" value="Fibronectin type III"/>
    <property type="match status" value="3"/>
</dbReference>
<evidence type="ECO:0000313" key="7">
    <source>
        <dbReference type="Proteomes" id="UP000289886"/>
    </source>
</evidence>
<evidence type="ECO:0000256" key="1">
    <source>
        <dbReference type="SAM" id="MobiDB-lite"/>
    </source>
</evidence>
<dbReference type="Pfam" id="PF01108">
    <property type="entry name" value="Tissue_fac"/>
    <property type="match status" value="2"/>
</dbReference>
<feature type="compositionally biased region" description="Polar residues" evidence="1">
    <location>
        <begin position="220"/>
        <end position="239"/>
    </location>
</feature>
<protein>
    <submittedName>
        <fullName evidence="6">Aflatoxin B1 aldehyde reductase member 2</fullName>
    </submittedName>
</protein>
<dbReference type="GO" id="GO:0005886">
    <property type="term" value="C:plasma membrane"/>
    <property type="evidence" value="ECO:0007669"/>
    <property type="project" value="TreeGrafter"/>
</dbReference>
<dbReference type="InterPro" id="IPR050650">
    <property type="entry name" value="Type-II_Cytokine-TF_Rcpt"/>
</dbReference>
<feature type="domain" description="Interferon/interleukin receptor" evidence="5">
    <location>
        <begin position="317"/>
        <end position="417"/>
    </location>
</feature>
<name>A0A662YYQ1_ACIRT</name>
<evidence type="ECO:0000256" key="3">
    <source>
        <dbReference type="SAM" id="SignalP"/>
    </source>
</evidence>
<dbReference type="PANTHER" id="PTHR20859">
    <property type="entry name" value="INTERFERON/INTERLEUKIN RECEPTOR"/>
    <property type="match status" value="1"/>
</dbReference>
<reference evidence="6 7" key="1">
    <citation type="submission" date="2019-01" db="EMBL/GenBank/DDBJ databases">
        <title>Draft Genome and Complete Hox-Cluster Characterization of the Sterlet Sturgeon (Acipenser ruthenus).</title>
        <authorList>
            <person name="Wei Q."/>
        </authorList>
    </citation>
    <scope>NUCLEOTIDE SEQUENCE [LARGE SCALE GENOMIC DNA]</scope>
    <source>
        <strain evidence="6">WHYD16114868_AA</strain>
        <tissue evidence="6">Blood</tissue>
    </source>
</reference>
<dbReference type="InterPro" id="IPR036812">
    <property type="entry name" value="NAD(P)_OxRdtase_dom_sf"/>
</dbReference>
<proteinExistence type="predicted"/>
<comment type="caution">
    <text evidence="6">The sequence shown here is derived from an EMBL/GenBank/DDBJ whole genome shotgun (WGS) entry which is preliminary data.</text>
</comment>
<dbReference type="EMBL" id="SCEB01000140">
    <property type="protein sequence ID" value="RXN00709.1"/>
    <property type="molecule type" value="Genomic_DNA"/>
</dbReference>
<feature type="chain" id="PRO_5024918125" evidence="3">
    <location>
        <begin position="24"/>
        <end position="549"/>
    </location>
</feature>
<dbReference type="GO" id="GO:0004896">
    <property type="term" value="F:cytokine receptor activity"/>
    <property type="evidence" value="ECO:0007669"/>
    <property type="project" value="TreeGrafter"/>
</dbReference>
<dbReference type="CDD" id="cd00063">
    <property type="entry name" value="FN3"/>
    <property type="match status" value="2"/>
</dbReference>
<dbReference type="InterPro" id="IPR013783">
    <property type="entry name" value="Ig-like_fold"/>
</dbReference>
<keyword evidence="2" id="KW-1133">Transmembrane helix</keyword>
<keyword evidence="2" id="KW-0472">Membrane</keyword>
<feature type="signal peptide" evidence="3">
    <location>
        <begin position="1"/>
        <end position="23"/>
    </location>
</feature>
<feature type="transmembrane region" description="Helical" evidence="2">
    <location>
        <begin position="131"/>
        <end position="154"/>
    </location>
</feature>